<dbReference type="InterPro" id="IPR018707">
    <property type="entry name" value="LpxR"/>
</dbReference>
<gene>
    <name evidence="2" type="ORF">H2O73_05015</name>
</gene>
<keyword evidence="3" id="KW-1185">Reference proteome</keyword>
<dbReference type="AlphaFoldDB" id="A0A7W2FP61"/>
<feature type="chain" id="PRO_5031563781" evidence="1">
    <location>
        <begin position="20"/>
        <end position="323"/>
    </location>
</feature>
<dbReference type="Proteomes" id="UP000571701">
    <property type="component" value="Unassembled WGS sequence"/>
</dbReference>
<reference evidence="2 3" key="1">
    <citation type="submission" date="2020-07" db="EMBL/GenBank/DDBJ databases">
        <title>Vibrio marinisediminis sp. nov., isolated from marine sediment.</title>
        <authorList>
            <person name="Ji X."/>
        </authorList>
    </citation>
    <scope>NUCLEOTIDE SEQUENCE [LARGE SCALE GENOMIC DNA]</scope>
    <source>
        <strain evidence="2 3">404</strain>
    </source>
</reference>
<dbReference type="Gene3D" id="2.40.128.140">
    <property type="entry name" value="Outer membrane protein"/>
    <property type="match status" value="1"/>
</dbReference>
<dbReference type="RefSeq" id="WP_182107247.1">
    <property type="nucleotide sequence ID" value="NZ_JACFYF010000002.1"/>
</dbReference>
<dbReference type="InterPro" id="IPR037107">
    <property type="entry name" value="Put_OMP_sf"/>
</dbReference>
<dbReference type="Pfam" id="PF09982">
    <property type="entry name" value="LpxR"/>
    <property type="match status" value="1"/>
</dbReference>
<evidence type="ECO:0000256" key="1">
    <source>
        <dbReference type="SAM" id="SignalP"/>
    </source>
</evidence>
<name>A0A7W2FP61_9VIBR</name>
<protein>
    <submittedName>
        <fullName evidence="2">Lipid A deacylase LpxR family protein</fullName>
    </submittedName>
</protein>
<evidence type="ECO:0000313" key="3">
    <source>
        <dbReference type="Proteomes" id="UP000571701"/>
    </source>
</evidence>
<organism evidence="2 3">
    <name type="scientific">Vibrio marinisediminis</name>
    <dbReference type="NCBI Taxonomy" id="2758441"/>
    <lineage>
        <taxon>Bacteria</taxon>
        <taxon>Pseudomonadati</taxon>
        <taxon>Pseudomonadota</taxon>
        <taxon>Gammaproteobacteria</taxon>
        <taxon>Vibrionales</taxon>
        <taxon>Vibrionaceae</taxon>
        <taxon>Vibrio</taxon>
    </lineage>
</organism>
<sequence length="323" mass="35654">MKTQYFVLISLLLSASGYASSSPIISLTSDNDAPFGADNDYTNGLFFSYTTAILSDNSRIEPLSLSTQSFDKLEFVLGQKMYTPDNIASSSPVANDRPYAGFLYTEANYLSILPHRVTRFSVTLGTVGEQSLARQAQRFVHDITDSEYPNGWAFQVDEGLVGNLGYLNHYAWHRSTLTNSTQFEISNISEINAGNFRSDASTGVMLRWGEYLSTSIGAANIDSERPFRASALRNGTIGWFAFSGLEARYRFNDITIEGDRPGIAEPENYPATLENKQATIVAGFTWYNTNFGGSLTAAIKTNDYIEALDSTQGNLSISLFFFL</sequence>
<feature type="signal peptide" evidence="1">
    <location>
        <begin position="1"/>
        <end position="19"/>
    </location>
</feature>
<keyword evidence="1" id="KW-0732">Signal</keyword>
<evidence type="ECO:0000313" key="2">
    <source>
        <dbReference type="EMBL" id="MBA5761702.1"/>
    </source>
</evidence>
<accession>A0A7W2FP61</accession>
<comment type="caution">
    <text evidence="2">The sequence shown here is derived from an EMBL/GenBank/DDBJ whole genome shotgun (WGS) entry which is preliminary data.</text>
</comment>
<dbReference type="EMBL" id="JACFYF010000002">
    <property type="protein sequence ID" value="MBA5761702.1"/>
    <property type="molecule type" value="Genomic_DNA"/>
</dbReference>
<proteinExistence type="predicted"/>